<reference evidence="7" key="1">
    <citation type="submission" date="2019-06" db="EMBL/GenBank/DDBJ databases">
        <authorList>
            <consortium name="Wellcome Sanger Institute Data Sharing"/>
        </authorList>
    </citation>
    <scope>NUCLEOTIDE SEQUENCE [LARGE SCALE GENOMIC DNA]</scope>
</reference>
<dbReference type="InterPro" id="IPR046350">
    <property type="entry name" value="Cystatin_sf"/>
</dbReference>
<dbReference type="Pfam" id="PF00031">
    <property type="entry name" value="Cystatin"/>
    <property type="match status" value="1"/>
</dbReference>
<dbReference type="InterPro" id="IPR018073">
    <property type="entry name" value="Prot_inh_cystat_CS"/>
</dbReference>
<reference evidence="7" key="3">
    <citation type="submission" date="2025-09" db="UniProtKB">
        <authorList>
            <consortium name="Ensembl"/>
        </authorList>
    </citation>
    <scope>IDENTIFICATION</scope>
</reference>
<dbReference type="PROSITE" id="PS00287">
    <property type="entry name" value="CYSTATIN"/>
    <property type="match status" value="1"/>
</dbReference>
<dbReference type="GO" id="GO:0005829">
    <property type="term" value="C:cytosol"/>
    <property type="evidence" value="ECO:0007669"/>
    <property type="project" value="TreeGrafter"/>
</dbReference>
<proteinExistence type="inferred from homology"/>
<dbReference type="PRINTS" id="PR00295">
    <property type="entry name" value="STEFINA"/>
</dbReference>
<evidence type="ECO:0000313" key="8">
    <source>
        <dbReference type="Proteomes" id="UP000472271"/>
    </source>
</evidence>
<dbReference type="SUPFAM" id="SSF54403">
    <property type="entry name" value="Cystatin/monellin"/>
    <property type="match status" value="1"/>
</dbReference>
<name>A0A672ZIK6_9TELE</name>
<organism evidence="7 8">
    <name type="scientific">Sphaeramia orbicularis</name>
    <name type="common">orbiculate cardinalfish</name>
    <dbReference type="NCBI Taxonomy" id="375764"/>
    <lineage>
        <taxon>Eukaryota</taxon>
        <taxon>Metazoa</taxon>
        <taxon>Chordata</taxon>
        <taxon>Craniata</taxon>
        <taxon>Vertebrata</taxon>
        <taxon>Euteleostomi</taxon>
        <taxon>Actinopterygii</taxon>
        <taxon>Neopterygii</taxon>
        <taxon>Teleostei</taxon>
        <taxon>Neoteleostei</taxon>
        <taxon>Acanthomorphata</taxon>
        <taxon>Gobiaria</taxon>
        <taxon>Kurtiformes</taxon>
        <taxon>Apogonoidei</taxon>
        <taxon>Apogonidae</taxon>
        <taxon>Apogoninae</taxon>
        <taxon>Sphaeramia</taxon>
    </lineage>
</organism>
<evidence type="ECO:0000313" key="7">
    <source>
        <dbReference type="Ensembl" id="ENSSORP00005016322.1"/>
    </source>
</evidence>
<protein>
    <recommendedName>
        <fullName evidence="6">Cystatin domain-containing protein</fullName>
    </recommendedName>
</protein>
<dbReference type="Proteomes" id="UP000472271">
    <property type="component" value="Chromosome 20"/>
</dbReference>
<keyword evidence="3" id="KW-0963">Cytoplasm</keyword>
<keyword evidence="4" id="KW-0646">Protease inhibitor</keyword>
<comment type="subcellular location">
    <subcellularLocation>
        <location evidence="1">Cytoplasm</location>
    </subcellularLocation>
</comment>
<feature type="domain" description="Cystatin" evidence="6">
    <location>
        <begin position="54"/>
        <end position="101"/>
    </location>
</feature>
<evidence type="ECO:0000256" key="1">
    <source>
        <dbReference type="ARBA" id="ARBA00004496"/>
    </source>
</evidence>
<accession>A0A672ZIK6</accession>
<dbReference type="PANTHER" id="PTHR11414:SF21">
    <property type="entry name" value="CYSTATIN 14A, TANDEM DUPLICATE 1-RELATED"/>
    <property type="match status" value="1"/>
</dbReference>
<evidence type="ECO:0000259" key="6">
    <source>
        <dbReference type="Pfam" id="PF00031"/>
    </source>
</evidence>
<evidence type="ECO:0000256" key="2">
    <source>
        <dbReference type="ARBA" id="ARBA00009403"/>
    </source>
</evidence>
<reference evidence="7" key="2">
    <citation type="submission" date="2025-08" db="UniProtKB">
        <authorList>
            <consortium name="Ensembl"/>
        </authorList>
    </citation>
    <scope>IDENTIFICATION</scope>
</reference>
<comment type="similarity">
    <text evidence="2">Belongs to the cystatin family.</text>
</comment>
<dbReference type="PANTHER" id="PTHR11414">
    <property type="entry name" value="CYSTATIN FAMILY MEMBER"/>
    <property type="match status" value="1"/>
</dbReference>
<dbReference type="CDD" id="cd00042">
    <property type="entry name" value="CY"/>
    <property type="match status" value="1"/>
</dbReference>
<sequence length="120" mass="13296">SGHSGICGSLLPGEKQTIIIPFSLFIIDKHTWVFTSCCFWFHTQLKSSAEGILNKKYEYFTAISYRSQIVAGTNFIFKIHAGGENYVHMSVFWALPCNGGGVTVMGAQENKSKTDPIVPF</sequence>
<dbReference type="AlphaFoldDB" id="A0A672ZIK6"/>
<dbReference type="InParanoid" id="A0A672ZIK6"/>
<dbReference type="InterPro" id="IPR001713">
    <property type="entry name" value="Prot_inh_stefin"/>
</dbReference>
<keyword evidence="5" id="KW-0789">Thiol protease inhibitor</keyword>
<evidence type="ECO:0000256" key="5">
    <source>
        <dbReference type="ARBA" id="ARBA00022704"/>
    </source>
</evidence>
<dbReference type="InterPro" id="IPR000010">
    <property type="entry name" value="Cystatin_dom"/>
</dbReference>
<dbReference type="GO" id="GO:0004869">
    <property type="term" value="F:cysteine-type endopeptidase inhibitor activity"/>
    <property type="evidence" value="ECO:0007669"/>
    <property type="project" value="UniProtKB-KW"/>
</dbReference>
<dbReference type="Ensembl" id="ENSSORT00005016830.1">
    <property type="protein sequence ID" value="ENSSORP00005016322.1"/>
    <property type="gene ID" value="ENSSORG00005008280.1"/>
</dbReference>
<evidence type="ECO:0000256" key="3">
    <source>
        <dbReference type="ARBA" id="ARBA00022490"/>
    </source>
</evidence>
<keyword evidence="8" id="KW-1185">Reference proteome</keyword>
<dbReference type="Gene3D" id="3.10.450.10">
    <property type="match status" value="1"/>
</dbReference>
<evidence type="ECO:0000256" key="4">
    <source>
        <dbReference type="ARBA" id="ARBA00022690"/>
    </source>
</evidence>